<dbReference type="InterPro" id="IPR018392">
    <property type="entry name" value="LysM"/>
</dbReference>
<dbReference type="EMBL" id="JACJKY010000001">
    <property type="protein sequence ID" value="MBM6919623.1"/>
    <property type="molecule type" value="Genomic_DNA"/>
</dbReference>
<dbReference type="Gene3D" id="3.10.350.10">
    <property type="entry name" value="LysM domain"/>
    <property type="match status" value="2"/>
</dbReference>
<dbReference type="CDD" id="cd00118">
    <property type="entry name" value="LysM"/>
    <property type="match status" value="1"/>
</dbReference>
<protein>
    <submittedName>
        <fullName evidence="2">LysM peptidoglycan-binding domain-containing protein</fullName>
    </submittedName>
</protein>
<sequence>MEQLGDGERWRELAAANGMNANSMIHPGDVLKLPSGTGSTPVKPTAKTYTVKDGDSFWKIATEQLGDGNRYKELAEANGMTEKSVIHSGDVLKLP</sequence>
<dbReference type="AlphaFoldDB" id="A0A938X4H3"/>
<reference evidence="2" key="2">
    <citation type="journal article" date="2021" name="Sci. Rep.">
        <title>The distribution of antibiotic resistance genes in chicken gut microbiota commensals.</title>
        <authorList>
            <person name="Juricova H."/>
            <person name="Matiasovicova J."/>
            <person name="Kubasova T."/>
            <person name="Cejkova D."/>
            <person name="Rychlik I."/>
        </authorList>
    </citation>
    <scope>NUCLEOTIDE SEQUENCE</scope>
    <source>
        <strain evidence="2">An559</strain>
    </source>
</reference>
<keyword evidence="3" id="KW-1185">Reference proteome</keyword>
<feature type="domain" description="LysM" evidence="1">
    <location>
        <begin position="47"/>
        <end position="94"/>
    </location>
</feature>
<dbReference type="InterPro" id="IPR036779">
    <property type="entry name" value="LysM_dom_sf"/>
</dbReference>
<dbReference type="SMART" id="SM00257">
    <property type="entry name" value="LysM"/>
    <property type="match status" value="1"/>
</dbReference>
<dbReference type="Proteomes" id="UP000774750">
    <property type="component" value="Unassembled WGS sequence"/>
</dbReference>
<dbReference type="Pfam" id="PF01476">
    <property type="entry name" value="LysM"/>
    <property type="match status" value="2"/>
</dbReference>
<evidence type="ECO:0000313" key="3">
    <source>
        <dbReference type="Proteomes" id="UP000774750"/>
    </source>
</evidence>
<name>A0A938X4H3_9FIRM</name>
<proteinExistence type="predicted"/>
<dbReference type="PROSITE" id="PS51782">
    <property type="entry name" value="LYSM"/>
    <property type="match status" value="1"/>
</dbReference>
<reference evidence="2" key="1">
    <citation type="submission" date="2020-08" db="EMBL/GenBank/DDBJ databases">
        <authorList>
            <person name="Cejkova D."/>
            <person name="Kubasova T."/>
            <person name="Jahodarova E."/>
            <person name="Rychlik I."/>
        </authorList>
    </citation>
    <scope>NUCLEOTIDE SEQUENCE</scope>
    <source>
        <strain evidence="2">An559</strain>
    </source>
</reference>
<comment type="caution">
    <text evidence="2">The sequence shown here is derived from an EMBL/GenBank/DDBJ whole genome shotgun (WGS) entry which is preliminary data.</text>
</comment>
<dbReference type="PANTHER" id="PTHR34700:SF4">
    <property type="entry name" value="PHAGE-LIKE ELEMENT PBSX PROTEIN XKDP"/>
    <property type="match status" value="1"/>
</dbReference>
<dbReference type="SUPFAM" id="SSF54106">
    <property type="entry name" value="LysM domain"/>
    <property type="match status" value="1"/>
</dbReference>
<organism evidence="2 3">
    <name type="scientific">Merdimmobilis hominis</name>
    <dbReference type="NCBI Taxonomy" id="2897707"/>
    <lineage>
        <taxon>Bacteria</taxon>
        <taxon>Bacillati</taxon>
        <taxon>Bacillota</taxon>
        <taxon>Clostridia</taxon>
        <taxon>Eubacteriales</taxon>
        <taxon>Oscillospiraceae</taxon>
        <taxon>Merdimmobilis</taxon>
    </lineage>
</organism>
<accession>A0A938X4H3</accession>
<gene>
    <name evidence="2" type="ORF">H6A12_00370</name>
</gene>
<evidence type="ECO:0000259" key="1">
    <source>
        <dbReference type="PROSITE" id="PS51782"/>
    </source>
</evidence>
<evidence type="ECO:0000313" key="2">
    <source>
        <dbReference type="EMBL" id="MBM6919623.1"/>
    </source>
</evidence>
<dbReference type="InterPro" id="IPR052196">
    <property type="entry name" value="Bact_Kbp"/>
</dbReference>
<dbReference type="PANTHER" id="PTHR34700">
    <property type="entry name" value="POTASSIUM BINDING PROTEIN KBP"/>
    <property type="match status" value="1"/>
</dbReference>